<feature type="domain" description="N-acetyltransferase" evidence="1">
    <location>
        <begin position="17"/>
        <end position="185"/>
    </location>
</feature>
<organism evidence="2 3">
    <name type="scientific">Streptomyces polyasparticus</name>
    <dbReference type="NCBI Taxonomy" id="2767826"/>
    <lineage>
        <taxon>Bacteria</taxon>
        <taxon>Bacillati</taxon>
        <taxon>Actinomycetota</taxon>
        <taxon>Actinomycetes</taxon>
        <taxon>Kitasatosporales</taxon>
        <taxon>Streptomycetaceae</taxon>
        <taxon>Streptomyces</taxon>
    </lineage>
</organism>
<protein>
    <submittedName>
        <fullName evidence="2">GNAT family N-acetyltransferase</fullName>
    </submittedName>
</protein>
<dbReference type="PROSITE" id="PS51186">
    <property type="entry name" value="GNAT"/>
    <property type="match status" value="1"/>
</dbReference>
<dbReference type="PANTHER" id="PTHR43792">
    <property type="entry name" value="GNAT FAMILY, PUTATIVE (AFU_ORTHOLOGUE AFUA_3G00765)-RELATED-RELATED"/>
    <property type="match status" value="1"/>
</dbReference>
<dbReference type="InterPro" id="IPR000182">
    <property type="entry name" value="GNAT_dom"/>
</dbReference>
<proteinExistence type="predicted"/>
<dbReference type="Gene3D" id="3.40.630.30">
    <property type="match status" value="1"/>
</dbReference>
<evidence type="ECO:0000313" key="2">
    <source>
        <dbReference type="EMBL" id="MBC9716685.1"/>
    </source>
</evidence>
<dbReference type="RefSeq" id="WP_187817140.1">
    <property type="nucleotide sequence ID" value="NZ_JACTVJ010000015.1"/>
</dbReference>
<sequence>MTDVRLGVDATASAPALVLRPWHEDDLEPLIEAFRDAEMRRWLLSSIENAADARSWLESQDRGWASGSRLSFAVRESSGGSGVPGRLLGNVVLKRDDSGKSAEVGYWTSAAARGRGVASRALEALTAWSFETFAADGLERLDLLHQVGNRASCRVAEKTGYGFDRILPAEPPWPEDGHLHVRRHR</sequence>
<evidence type="ECO:0000259" key="1">
    <source>
        <dbReference type="PROSITE" id="PS51186"/>
    </source>
</evidence>
<dbReference type="InterPro" id="IPR051531">
    <property type="entry name" value="N-acetyltransferase"/>
</dbReference>
<dbReference type="SUPFAM" id="SSF55729">
    <property type="entry name" value="Acyl-CoA N-acyltransferases (Nat)"/>
    <property type="match status" value="1"/>
</dbReference>
<accession>A0ABR7SMG9</accession>
<dbReference type="InterPro" id="IPR016181">
    <property type="entry name" value="Acyl_CoA_acyltransferase"/>
</dbReference>
<name>A0ABR7SMG9_9ACTN</name>
<gene>
    <name evidence="2" type="ORF">H9Y04_29545</name>
</gene>
<dbReference type="EMBL" id="JACTVJ010000015">
    <property type="protein sequence ID" value="MBC9716685.1"/>
    <property type="molecule type" value="Genomic_DNA"/>
</dbReference>
<evidence type="ECO:0000313" key="3">
    <source>
        <dbReference type="Proteomes" id="UP000642284"/>
    </source>
</evidence>
<reference evidence="2 3" key="1">
    <citation type="submission" date="2020-08" db="EMBL/GenBank/DDBJ databases">
        <title>Genemic of Streptomyces polyaspartic.</title>
        <authorList>
            <person name="Liu W."/>
        </authorList>
    </citation>
    <scope>NUCLEOTIDE SEQUENCE [LARGE SCALE GENOMIC DNA]</scope>
    <source>
        <strain evidence="2 3">TRM66268-LWL</strain>
    </source>
</reference>
<dbReference type="Pfam" id="PF13302">
    <property type="entry name" value="Acetyltransf_3"/>
    <property type="match status" value="1"/>
</dbReference>
<keyword evidence="3" id="KW-1185">Reference proteome</keyword>
<comment type="caution">
    <text evidence="2">The sequence shown here is derived from an EMBL/GenBank/DDBJ whole genome shotgun (WGS) entry which is preliminary data.</text>
</comment>
<dbReference type="Proteomes" id="UP000642284">
    <property type="component" value="Unassembled WGS sequence"/>
</dbReference>